<evidence type="ECO:0000313" key="3">
    <source>
        <dbReference type="Proteomes" id="UP001206924"/>
    </source>
</evidence>
<comment type="caution">
    <text evidence="2">The sequence shown here is derived from an EMBL/GenBank/DDBJ whole genome shotgun (WGS) entry which is preliminary data.</text>
</comment>
<dbReference type="Pfam" id="PF06262">
    <property type="entry name" value="Zincin_1"/>
    <property type="match status" value="1"/>
</dbReference>
<dbReference type="RefSeq" id="WP_255866179.1">
    <property type="nucleotide sequence ID" value="NZ_CP104263.1"/>
</dbReference>
<evidence type="ECO:0000256" key="1">
    <source>
        <dbReference type="SAM" id="MobiDB-lite"/>
    </source>
</evidence>
<gene>
    <name evidence="2" type="ORF">NNX28_13965</name>
</gene>
<protein>
    <submittedName>
        <fullName evidence="2">Metallopeptidase family protein</fullName>
    </submittedName>
</protein>
<dbReference type="InterPro" id="IPR038555">
    <property type="entry name" value="Zincin_1_sf"/>
</dbReference>
<dbReference type="Gene3D" id="3.30.2010.20">
    <property type="match status" value="1"/>
</dbReference>
<dbReference type="SUPFAM" id="SSF55486">
    <property type="entry name" value="Metalloproteases ('zincins'), catalytic domain"/>
    <property type="match status" value="1"/>
</dbReference>
<dbReference type="EMBL" id="JANFLP010000014">
    <property type="protein sequence ID" value="MCQ1951029.1"/>
    <property type="molecule type" value="Genomic_DNA"/>
</dbReference>
<dbReference type="InterPro" id="IPR010428">
    <property type="entry name" value="Zincin_1"/>
</dbReference>
<name>A0ABT1NWE3_9MICC</name>
<evidence type="ECO:0000313" key="2">
    <source>
        <dbReference type="EMBL" id="MCQ1951029.1"/>
    </source>
</evidence>
<accession>A0ABT1NWE3</accession>
<dbReference type="CDD" id="cd12954">
    <property type="entry name" value="MMP_TTHA0227_like_1"/>
    <property type="match status" value="1"/>
</dbReference>
<keyword evidence="3" id="KW-1185">Reference proteome</keyword>
<sequence>MSMGSSFRVRLDVESSAVESSAVESSAAAASSPGVPARSFRQRRRNRHGRGLRGDVIPPHLAGARTRAERFDEWVLESAQRLERLWGERIQSYQFVVEEIPPGLEELARSGGPIPLGAGTASAPNRPPVITIYRHAVETAARSLVPVSELVHDVIVEQLAILMGMDPETVDPAYGRFRPL</sequence>
<dbReference type="Proteomes" id="UP001206924">
    <property type="component" value="Unassembled WGS sequence"/>
</dbReference>
<organism evidence="2 3">
    <name type="scientific">Arthrobacter jinronghuae</name>
    <dbReference type="NCBI Taxonomy" id="2964609"/>
    <lineage>
        <taxon>Bacteria</taxon>
        <taxon>Bacillati</taxon>
        <taxon>Actinomycetota</taxon>
        <taxon>Actinomycetes</taxon>
        <taxon>Micrococcales</taxon>
        <taxon>Micrococcaceae</taxon>
        <taxon>Arthrobacter</taxon>
    </lineage>
</organism>
<proteinExistence type="predicted"/>
<feature type="compositionally biased region" description="Basic residues" evidence="1">
    <location>
        <begin position="40"/>
        <end position="51"/>
    </location>
</feature>
<reference evidence="2 3" key="1">
    <citation type="submission" date="2022-07" db="EMBL/GenBank/DDBJ databases">
        <title>Novel species in genus Arthrobacter.</title>
        <authorList>
            <person name="Liu Y."/>
        </authorList>
    </citation>
    <scope>NUCLEOTIDE SEQUENCE [LARGE SCALE GENOMIC DNA]</scope>
    <source>
        <strain evidence="3">zg-Y859</strain>
    </source>
</reference>
<feature type="compositionally biased region" description="Low complexity" evidence="1">
    <location>
        <begin position="22"/>
        <end position="32"/>
    </location>
</feature>
<feature type="region of interest" description="Disordered" evidence="1">
    <location>
        <begin position="22"/>
        <end position="58"/>
    </location>
</feature>